<accession>A0A2S8F690</accession>
<feature type="compositionally biased region" description="Basic and acidic residues" evidence="1">
    <location>
        <begin position="180"/>
        <end position="191"/>
    </location>
</feature>
<sequence>MPLRNLIWLVAVAVVAAPTVLFSQEQAERKTPAREAAKPVLAAAKSFQVEVVMLRRTNDALPKTTLASEVKSGIEGAGPSLSARLLPWLAKPGSKGIHLVDYIQAQSIDGQSIIMQRGGREPFVSGTTTMGSRGGARAVSYSMHEVGTMVRVEPVASKEEGKLGLSVAFEKSYIDQPAPKVEDAAEQPKESGEEEEKAVEAGAGGFGPRTTVAQPYAFNSPQSQPPAIATITAQGSLVLPAGEVGVLSEMAKQSGDVFEEVVILVQWN</sequence>
<organism evidence="2 3">
    <name type="scientific">Blastopirellula marina</name>
    <dbReference type="NCBI Taxonomy" id="124"/>
    <lineage>
        <taxon>Bacteria</taxon>
        <taxon>Pseudomonadati</taxon>
        <taxon>Planctomycetota</taxon>
        <taxon>Planctomycetia</taxon>
        <taxon>Pirellulales</taxon>
        <taxon>Pirellulaceae</taxon>
        <taxon>Blastopirellula</taxon>
    </lineage>
</organism>
<evidence type="ECO:0000256" key="1">
    <source>
        <dbReference type="SAM" id="MobiDB-lite"/>
    </source>
</evidence>
<name>A0A2S8F690_9BACT</name>
<dbReference type="EMBL" id="PUIA01000057">
    <property type="protein sequence ID" value="PQO27454.1"/>
    <property type="molecule type" value="Genomic_DNA"/>
</dbReference>
<reference evidence="2 3" key="1">
    <citation type="submission" date="2018-02" db="EMBL/GenBank/DDBJ databases">
        <title>Comparative genomes isolates from brazilian mangrove.</title>
        <authorList>
            <person name="Araujo J.E."/>
            <person name="Taketani R.G."/>
            <person name="Silva M.C.P."/>
            <person name="Loureco M.V."/>
            <person name="Andreote F.D."/>
        </authorList>
    </citation>
    <scope>NUCLEOTIDE SEQUENCE [LARGE SCALE GENOMIC DNA]</scope>
    <source>
        <strain evidence="2 3">HEX-2 MGV</strain>
    </source>
</reference>
<dbReference type="RefSeq" id="WP_105356213.1">
    <property type="nucleotide sequence ID" value="NZ_PUIA01000057.1"/>
</dbReference>
<dbReference type="OrthoDB" id="291914at2"/>
<feature type="region of interest" description="Disordered" evidence="1">
    <location>
        <begin position="178"/>
        <end position="221"/>
    </location>
</feature>
<dbReference type="AlphaFoldDB" id="A0A2S8F690"/>
<evidence type="ECO:0000313" key="2">
    <source>
        <dbReference type="EMBL" id="PQO27454.1"/>
    </source>
</evidence>
<evidence type="ECO:0000313" key="3">
    <source>
        <dbReference type="Proteomes" id="UP000240009"/>
    </source>
</evidence>
<comment type="caution">
    <text evidence="2">The sequence shown here is derived from an EMBL/GenBank/DDBJ whole genome shotgun (WGS) entry which is preliminary data.</text>
</comment>
<proteinExistence type="predicted"/>
<protein>
    <submittedName>
        <fullName evidence="2">Uncharacterized protein</fullName>
    </submittedName>
</protein>
<gene>
    <name evidence="2" type="ORF">C5Y96_18120</name>
</gene>
<feature type="compositionally biased region" description="Polar residues" evidence="1">
    <location>
        <begin position="211"/>
        <end position="221"/>
    </location>
</feature>
<dbReference type="Proteomes" id="UP000240009">
    <property type="component" value="Unassembled WGS sequence"/>
</dbReference>